<dbReference type="Proteomes" id="UP001291912">
    <property type="component" value="Unassembled WGS sequence"/>
</dbReference>
<evidence type="ECO:0000259" key="4">
    <source>
        <dbReference type="Pfam" id="PF13458"/>
    </source>
</evidence>
<protein>
    <submittedName>
        <fullName evidence="5">ABC transporter substrate-binding protein</fullName>
    </submittedName>
</protein>
<dbReference type="RefSeq" id="WP_194423617.1">
    <property type="nucleotide sequence ID" value="NZ_BAAAPT010000001.1"/>
</dbReference>
<accession>A0ABU5N4E3</accession>
<dbReference type="Gene3D" id="3.40.50.2300">
    <property type="match status" value="2"/>
</dbReference>
<name>A0ABU5N4E3_9MICO</name>
<dbReference type="Pfam" id="PF13458">
    <property type="entry name" value="Peripla_BP_6"/>
    <property type="match status" value="1"/>
</dbReference>
<dbReference type="PANTHER" id="PTHR30483:SF6">
    <property type="entry name" value="PERIPLASMIC BINDING PROTEIN OF ABC TRANSPORTER FOR NATURAL AMINO ACIDS"/>
    <property type="match status" value="1"/>
</dbReference>
<feature type="chain" id="PRO_5045293051" evidence="3">
    <location>
        <begin position="27"/>
        <end position="422"/>
    </location>
</feature>
<dbReference type="InterPro" id="IPR028082">
    <property type="entry name" value="Peripla_BP_I"/>
</dbReference>
<evidence type="ECO:0000313" key="5">
    <source>
        <dbReference type="EMBL" id="MDZ8160944.1"/>
    </source>
</evidence>
<dbReference type="PANTHER" id="PTHR30483">
    <property type="entry name" value="LEUCINE-SPECIFIC-BINDING PROTEIN"/>
    <property type="match status" value="1"/>
</dbReference>
<reference evidence="5 6" key="1">
    <citation type="submission" date="2023-10" db="EMBL/GenBank/DDBJ databases">
        <title>Microbacterium xanthum sp. nov., isolated from seaweed.</title>
        <authorList>
            <person name="Lee S.D."/>
        </authorList>
    </citation>
    <scope>NUCLEOTIDE SEQUENCE [LARGE SCALE GENOMIC DNA]</scope>
    <source>
        <strain evidence="5 6">KCTC 19124</strain>
    </source>
</reference>
<dbReference type="SUPFAM" id="SSF53822">
    <property type="entry name" value="Periplasmic binding protein-like I"/>
    <property type="match status" value="1"/>
</dbReference>
<feature type="signal peptide" evidence="3">
    <location>
        <begin position="1"/>
        <end position="26"/>
    </location>
</feature>
<evidence type="ECO:0000313" key="6">
    <source>
        <dbReference type="Proteomes" id="UP001291912"/>
    </source>
</evidence>
<gene>
    <name evidence="5" type="ORF">R2Q92_03790</name>
</gene>
<dbReference type="EMBL" id="JAWJYN010000001">
    <property type="protein sequence ID" value="MDZ8160944.1"/>
    <property type="molecule type" value="Genomic_DNA"/>
</dbReference>
<dbReference type="PROSITE" id="PS51257">
    <property type="entry name" value="PROKAR_LIPOPROTEIN"/>
    <property type="match status" value="1"/>
</dbReference>
<evidence type="ECO:0000256" key="3">
    <source>
        <dbReference type="SAM" id="SignalP"/>
    </source>
</evidence>
<organism evidence="5 6">
    <name type="scientific">Microbacterium aquimaris</name>
    <dbReference type="NCBI Taxonomy" id="459816"/>
    <lineage>
        <taxon>Bacteria</taxon>
        <taxon>Bacillati</taxon>
        <taxon>Actinomycetota</taxon>
        <taxon>Actinomycetes</taxon>
        <taxon>Micrococcales</taxon>
        <taxon>Microbacteriaceae</taxon>
        <taxon>Microbacterium</taxon>
    </lineage>
</organism>
<feature type="domain" description="Leucine-binding protein" evidence="4">
    <location>
        <begin position="43"/>
        <end position="394"/>
    </location>
</feature>
<dbReference type="InterPro" id="IPR028081">
    <property type="entry name" value="Leu-bd"/>
</dbReference>
<dbReference type="InterPro" id="IPR051010">
    <property type="entry name" value="BCAA_transport"/>
</dbReference>
<sequence length="422" mass="43352">MRLTSKTDRRLLAVGAIAAASALALAGCSGSGGGSDAGGGDGTLTIGVLAVGEGSLAFAMDESKRAIEVAMQQYGGDADGGTVGDTEVEFIYESTDGTSGTAQTKVKKLVENDDVDIVFGPVSGDEGEAVAQYALTVPEKTFVISAASPVGLTLEGADNLYRFFGDSAMWMGGVGTYAHDDKGYENIYLIAEDYSFPYDNAGGFFSEFCDAGGQITGSSWVPVGTTDYATIISTIPDETDAVYVGLGGADAASFLSQAVTAGVAKPLVGGTIAVDTTALSGDTNLASAAEGMISGGPVPGQDYDNPNWIEFSDAYTALPDAFPSPSIFAILPYNSIMPLLMGIETTGGDLGADQENLHEALSATDWNSPTGNITVDENNQGIVDNFIVEVQSDGGELVLNTISEAAGVTQDTVTYDRFDSCP</sequence>
<keyword evidence="6" id="KW-1185">Reference proteome</keyword>
<comment type="caution">
    <text evidence="5">The sequence shown here is derived from an EMBL/GenBank/DDBJ whole genome shotgun (WGS) entry which is preliminary data.</text>
</comment>
<evidence type="ECO:0000256" key="2">
    <source>
        <dbReference type="ARBA" id="ARBA00022729"/>
    </source>
</evidence>
<evidence type="ECO:0000256" key="1">
    <source>
        <dbReference type="ARBA" id="ARBA00010062"/>
    </source>
</evidence>
<comment type="similarity">
    <text evidence="1">Belongs to the leucine-binding protein family.</text>
</comment>
<keyword evidence="2 3" id="KW-0732">Signal</keyword>
<proteinExistence type="inferred from homology"/>